<keyword evidence="7" id="KW-0732">Signal</keyword>
<evidence type="ECO:0000256" key="4">
    <source>
        <dbReference type="ARBA" id="ARBA00008891"/>
    </source>
</evidence>
<evidence type="ECO:0000256" key="3">
    <source>
        <dbReference type="ARBA" id="ARBA00005184"/>
    </source>
</evidence>
<evidence type="ECO:0000259" key="10">
    <source>
        <dbReference type="Pfam" id="PF01095"/>
    </source>
</evidence>
<dbReference type="GO" id="GO:0005576">
    <property type="term" value="C:extracellular region"/>
    <property type="evidence" value="ECO:0007669"/>
    <property type="project" value="UniProtKB-SubCell"/>
</dbReference>
<comment type="function">
    <text evidence="1">Involved in maceration and soft-rotting of plant tissue.</text>
</comment>
<dbReference type="PANTHER" id="PTHR31321">
    <property type="entry name" value="ACYL-COA THIOESTER HYDROLASE YBHC-RELATED"/>
    <property type="match status" value="1"/>
</dbReference>
<dbReference type="GO" id="GO:0045490">
    <property type="term" value="P:pectin catabolic process"/>
    <property type="evidence" value="ECO:0007669"/>
    <property type="project" value="TreeGrafter"/>
</dbReference>
<dbReference type="EC" id="3.1.1.11" evidence="5"/>
<dbReference type="InterPro" id="IPR000070">
    <property type="entry name" value="Pectinesterase_cat"/>
</dbReference>
<evidence type="ECO:0000256" key="8">
    <source>
        <dbReference type="ARBA" id="ARBA00022801"/>
    </source>
</evidence>
<evidence type="ECO:0000256" key="9">
    <source>
        <dbReference type="ARBA" id="ARBA00023085"/>
    </source>
</evidence>
<protein>
    <recommendedName>
        <fullName evidence="5">pectinesterase</fullName>
        <ecNumber evidence="5">3.1.1.11</ecNumber>
    </recommendedName>
</protein>
<name>A0AAD4GUH5_ASPNN</name>
<keyword evidence="6" id="KW-0964">Secreted</keyword>
<sequence>MSTLRMQMAPPMPWVWVIRTRDSTPALYVGKLANAYFYDNIIAGQVDFLYGFGTAFIDKATLSLRRCGGGITAWKGTNTTFSNKYGIYIADSKVLAANSSLINDIKESCSLGRPWNSLHRSVFMHTYFDSSILPAGYTTWQGSPNNFNNETFMAVYDVYGPGYDQTAERTGNITQILNSKEVAPYARPIDVFMTPEGHQPNIAWLDPIAASTGRP</sequence>
<dbReference type="Pfam" id="PF01095">
    <property type="entry name" value="Pectinesterase"/>
    <property type="match status" value="1"/>
</dbReference>
<dbReference type="InterPro" id="IPR011050">
    <property type="entry name" value="Pectin_lyase_fold/virulence"/>
</dbReference>
<evidence type="ECO:0000256" key="1">
    <source>
        <dbReference type="ARBA" id="ARBA00003252"/>
    </source>
</evidence>
<dbReference type="SUPFAM" id="SSF51126">
    <property type="entry name" value="Pectin lyase-like"/>
    <property type="match status" value="1"/>
</dbReference>
<evidence type="ECO:0000256" key="7">
    <source>
        <dbReference type="ARBA" id="ARBA00022729"/>
    </source>
</evidence>
<reference evidence="11" key="2">
    <citation type="submission" date="2020-02" db="EMBL/GenBank/DDBJ databases">
        <authorList>
            <person name="Gilchrist C.L.M."/>
            <person name="Chooi Y.-H."/>
        </authorList>
    </citation>
    <scope>NUCLEOTIDE SEQUENCE</scope>
    <source>
        <strain evidence="11">MST-FP2251</strain>
    </source>
</reference>
<accession>A0AAD4GUH5</accession>
<feature type="domain" description="Pectinesterase catalytic" evidence="10">
    <location>
        <begin position="27"/>
        <end position="169"/>
    </location>
</feature>
<keyword evidence="8" id="KW-0378">Hydrolase</keyword>
<gene>
    <name evidence="11" type="ORF">FE257_008600</name>
</gene>
<dbReference type="Proteomes" id="UP001194746">
    <property type="component" value="Unassembled WGS sequence"/>
</dbReference>
<dbReference type="EMBL" id="VCAU01000046">
    <property type="protein sequence ID" value="KAF9888493.1"/>
    <property type="molecule type" value="Genomic_DNA"/>
</dbReference>
<keyword evidence="9" id="KW-0063">Aspartyl esterase</keyword>
<evidence type="ECO:0000256" key="2">
    <source>
        <dbReference type="ARBA" id="ARBA00004613"/>
    </source>
</evidence>
<dbReference type="AlphaFoldDB" id="A0AAD4GUH5"/>
<reference evidence="11" key="1">
    <citation type="journal article" date="2019" name="Beilstein J. Org. Chem.">
        <title>Nanangenines: drimane sesquiterpenoids as the dominant metabolite cohort of a novel Australian fungus, Aspergillus nanangensis.</title>
        <authorList>
            <person name="Lacey H.J."/>
            <person name="Gilchrist C.L.M."/>
            <person name="Crombie A."/>
            <person name="Kalaitzis J.A."/>
            <person name="Vuong D."/>
            <person name="Rutledge P.J."/>
            <person name="Turner P."/>
            <person name="Pitt J.I."/>
            <person name="Lacey E."/>
            <person name="Chooi Y.H."/>
            <person name="Piggott A.M."/>
        </authorList>
    </citation>
    <scope>NUCLEOTIDE SEQUENCE</scope>
    <source>
        <strain evidence="11">MST-FP2251</strain>
    </source>
</reference>
<dbReference type="InterPro" id="IPR012334">
    <property type="entry name" value="Pectin_lyas_fold"/>
</dbReference>
<dbReference type="GO" id="GO:0042545">
    <property type="term" value="P:cell wall modification"/>
    <property type="evidence" value="ECO:0007669"/>
    <property type="project" value="InterPro"/>
</dbReference>
<evidence type="ECO:0000256" key="5">
    <source>
        <dbReference type="ARBA" id="ARBA00013229"/>
    </source>
</evidence>
<organism evidence="11 12">
    <name type="scientific">Aspergillus nanangensis</name>
    <dbReference type="NCBI Taxonomy" id="2582783"/>
    <lineage>
        <taxon>Eukaryota</taxon>
        <taxon>Fungi</taxon>
        <taxon>Dikarya</taxon>
        <taxon>Ascomycota</taxon>
        <taxon>Pezizomycotina</taxon>
        <taxon>Eurotiomycetes</taxon>
        <taxon>Eurotiomycetidae</taxon>
        <taxon>Eurotiales</taxon>
        <taxon>Aspergillaceae</taxon>
        <taxon>Aspergillus</taxon>
        <taxon>Aspergillus subgen. Circumdati</taxon>
    </lineage>
</organism>
<evidence type="ECO:0000313" key="12">
    <source>
        <dbReference type="Proteomes" id="UP001194746"/>
    </source>
</evidence>
<proteinExistence type="inferred from homology"/>
<comment type="caution">
    <text evidence="11">The sequence shown here is derived from an EMBL/GenBank/DDBJ whole genome shotgun (WGS) entry which is preliminary data.</text>
</comment>
<comment type="similarity">
    <text evidence="4">Belongs to the pectinesterase family.</text>
</comment>
<comment type="subcellular location">
    <subcellularLocation>
        <location evidence="2">Secreted</location>
    </subcellularLocation>
</comment>
<dbReference type="GO" id="GO:0030599">
    <property type="term" value="F:pectinesterase activity"/>
    <property type="evidence" value="ECO:0007669"/>
    <property type="project" value="UniProtKB-EC"/>
</dbReference>
<evidence type="ECO:0000313" key="11">
    <source>
        <dbReference type="EMBL" id="KAF9888493.1"/>
    </source>
</evidence>
<dbReference type="Gene3D" id="2.160.20.10">
    <property type="entry name" value="Single-stranded right-handed beta-helix, Pectin lyase-like"/>
    <property type="match status" value="1"/>
</dbReference>
<keyword evidence="12" id="KW-1185">Reference proteome</keyword>
<dbReference type="PANTHER" id="PTHR31321:SF137">
    <property type="entry name" value="PECTIN METHYL ESTERASE (EUROFUNG)"/>
    <property type="match status" value="1"/>
</dbReference>
<evidence type="ECO:0000256" key="6">
    <source>
        <dbReference type="ARBA" id="ARBA00022525"/>
    </source>
</evidence>
<comment type="pathway">
    <text evidence="3">Glycan metabolism; pectin degradation; 2-dehydro-3-deoxy-D-gluconate from pectin: step 1/5.</text>
</comment>